<dbReference type="SUPFAM" id="SSF55120">
    <property type="entry name" value="Pseudouridine synthase"/>
    <property type="match status" value="1"/>
</dbReference>
<accession>A0A914DPR5</accession>
<keyword evidence="1" id="KW-0694">RNA-binding</keyword>
<dbReference type="GO" id="GO:0009982">
    <property type="term" value="F:pseudouridine synthase activity"/>
    <property type="evidence" value="ECO:0007669"/>
    <property type="project" value="InterPro"/>
</dbReference>
<dbReference type="PANTHER" id="PTHR21600">
    <property type="entry name" value="MITOCHONDRIAL RNA PSEUDOURIDINE SYNTHASE"/>
    <property type="match status" value="1"/>
</dbReference>
<name>A0A914DPR5_9BILA</name>
<reference evidence="4" key="1">
    <citation type="submission" date="2022-11" db="UniProtKB">
        <authorList>
            <consortium name="WormBaseParasite"/>
        </authorList>
    </citation>
    <scope>IDENTIFICATION</scope>
</reference>
<dbReference type="PANTHER" id="PTHR21600:SF40">
    <property type="entry name" value="PSEUDOURIDYLATE SYNTHASE RPUSD2"/>
    <property type="match status" value="1"/>
</dbReference>
<dbReference type="Proteomes" id="UP000887540">
    <property type="component" value="Unplaced"/>
</dbReference>
<dbReference type="InterPro" id="IPR006145">
    <property type="entry name" value="PsdUridine_synth_RsuA/RluA"/>
</dbReference>
<dbReference type="AlphaFoldDB" id="A0A914DPR5"/>
<dbReference type="GO" id="GO:0003723">
    <property type="term" value="F:RNA binding"/>
    <property type="evidence" value="ECO:0007669"/>
    <property type="project" value="UniProtKB-KW"/>
</dbReference>
<dbReference type="PROSITE" id="PS01129">
    <property type="entry name" value="PSI_RLU"/>
    <property type="match status" value="1"/>
</dbReference>
<feature type="domain" description="Pseudouridine synthase RsuA/RluA-like" evidence="2">
    <location>
        <begin position="48"/>
        <end position="195"/>
    </location>
</feature>
<evidence type="ECO:0000313" key="3">
    <source>
        <dbReference type="Proteomes" id="UP000887540"/>
    </source>
</evidence>
<dbReference type="WBParaSite" id="ACRNAN_scaffold340.g26932.t1">
    <property type="protein sequence ID" value="ACRNAN_scaffold340.g26932.t1"/>
    <property type="gene ID" value="ACRNAN_scaffold340.g26932"/>
</dbReference>
<dbReference type="InterPro" id="IPR050188">
    <property type="entry name" value="RluA_PseudoU_synthase"/>
</dbReference>
<evidence type="ECO:0000256" key="1">
    <source>
        <dbReference type="PROSITE-ProRule" id="PRU00182"/>
    </source>
</evidence>
<dbReference type="Pfam" id="PF00849">
    <property type="entry name" value="PseudoU_synth_2"/>
    <property type="match status" value="1"/>
</dbReference>
<dbReference type="GO" id="GO:0000455">
    <property type="term" value="P:enzyme-directed rRNA pseudouridine synthesis"/>
    <property type="evidence" value="ECO:0007669"/>
    <property type="project" value="TreeGrafter"/>
</dbReference>
<dbReference type="PROSITE" id="PS50889">
    <property type="entry name" value="S4"/>
    <property type="match status" value="1"/>
</dbReference>
<organism evidence="3 4">
    <name type="scientific">Acrobeloides nanus</name>
    <dbReference type="NCBI Taxonomy" id="290746"/>
    <lineage>
        <taxon>Eukaryota</taxon>
        <taxon>Metazoa</taxon>
        <taxon>Ecdysozoa</taxon>
        <taxon>Nematoda</taxon>
        <taxon>Chromadorea</taxon>
        <taxon>Rhabditida</taxon>
        <taxon>Tylenchina</taxon>
        <taxon>Cephalobomorpha</taxon>
        <taxon>Cephaloboidea</taxon>
        <taxon>Cephalobidae</taxon>
        <taxon>Acrobeloides</taxon>
    </lineage>
</organism>
<sequence length="198" mass="22442">MGRFIINGKQVTDPNYILNHNDSICHISHRHEPPVLDLPIEFIVDNDDLLVVNKPPSMPVHPCAQYKIHTVTGILWTQMGISGMRLIHRLDRTTSGVLIFAKNYKTDIEFKQAMEKCHLKKEYVCKVEGVFPDGELVCEQPIGHIIRSLGLQCVRPDGKSTKSTFKRLWTDGQNSVISAIIETGRTHQIRVHLQAILS</sequence>
<dbReference type="InterPro" id="IPR006224">
    <property type="entry name" value="PsdUridine_synth_RluA-like_CS"/>
</dbReference>
<dbReference type="InterPro" id="IPR020103">
    <property type="entry name" value="PsdUridine_synth_cat_dom_sf"/>
</dbReference>
<protein>
    <submittedName>
        <fullName evidence="4">Pseudouridine synthase RsuA/RluA-like domain-containing protein</fullName>
    </submittedName>
</protein>
<keyword evidence="3" id="KW-1185">Reference proteome</keyword>
<proteinExistence type="predicted"/>
<evidence type="ECO:0000313" key="4">
    <source>
        <dbReference type="WBParaSite" id="ACRNAN_scaffold340.g26932.t1"/>
    </source>
</evidence>
<evidence type="ECO:0000259" key="2">
    <source>
        <dbReference type="Pfam" id="PF00849"/>
    </source>
</evidence>
<dbReference type="Gene3D" id="3.30.2350.10">
    <property type="entry name" value="Pseudouridine synthase"/>
    <property type="match status" value="1"/>
</dbReference>